<organism evidence="2 3">
    <name type="scientific">Leptolyngbya cf. ectocarpi LEGE 11479</name>
    <dbReference type="NCBI Taxonomy" id="1828722"/>
    <lineage>
        <taxon>Bacteria</taxon>
        <taxon>Bacillati</taxon>
        <taxon>Cyanobacteriota</taxon>
        <taxon>Cyanophyceae</taxon>
        <taxon>Leptolyngbyales</taxon>
        <taxon>Leptolyngbyaceae</taxon>
        <taxon>Leptolyngbya group</taxon>
        <taxon>Leptolyngbya</taxon>
    </lineage>
</organism>
<dbReference type="Gene3D" id="2.60.40.3500">
    <property type="match status" value="1"/>
</dbReference>
<name>A0A929FAQ9_LEPEC</name>
<dbReference type="InterPro" id="IPR018711">
    <property type="entry name" value="NAGPA"/>
</dbReference>
<reference evidence="2" key="1">
    <citation type="submission" date="2020-10" db="EMBL/GenBank/DDBJ databases">
        <authorList>
            <person name="Castelo-Branco R."/>
            <person name="Eusebio N."/>
            <person name="Adriana R."/>
            <person name="Vieira A."/>
            <person name="Brugerolle De Fraissinette N."/>
            <person name="Rezende De Castro R."/>
            <person name="Schneider M.P."/>
            <person name="Vasconcelos V."/>
            <person name="Leao P.N."/>
        </authorList>
    </citation>
    <scope>NUCLEOTIDE SEQUENCE</scope>
    <source>
        <strain evidence="2">LEGE 11479</strain>
    </source>
</reference>
<keyword evidence="2" id="KW-0326">Glycosidase</keyword>
<sequence>MSMQGPWSPRLKASLRYFGLMLCTCIFVLGATQINSHPALTRVITSSIGQSALANAAAPTASGQQLRINGRLVPGAWQQRRTLIGIADGAIASQLGVDLGSTREPNKQPVTWFLSAGPGVLTLPAWQYANDRYLDIAPLVQQFGWQVTPQGTVLDLRLPSSQILAIRQGRQSWGDRLVLDLSQAAAWQVSPAANSITVTVEAAMAKDAIAQFKLANTNNLKSLNISSSGQRTTFTLNTADHLHPQVWSLAQPNRLVIDIRPDALRPKEILWANGIQFQQRYVTLNRDRFPVYTLSLDLQQSDFALLPLSAFPNQAAGIKPPTNLATQWQTIALINGGFFNRNNQLPLGALRYNNRWVSGPILGRGAIGWDNQGNVTMDRLALQATVTANNQTFTIDTLNSGYVKAGIARYTENWGRQYTTLIDNETVITVQNHQVTKKQTLSTAGQDTIQIPPGGYLLVLRAFNSAVPAFSSGTPVTLNQQTQPSRFEQLPHTLGAGPLLITQGKIVLNAQQEGFSPNFINGRAPRSVVGLARSGHIKFIAIQDRIGGRGPTLTETAHIVEKLGCTEALNLDGGGSSSLYLSGQLINRHPRTAARINNALGIFAQPHLP</sequence>
<evidence type="ECO:0000313" key="2">
    <source>
        <dbReference type="EMBL" id="MBE9068557.1"/>
    </source>
</evidence>
<comment type="caution">
    <text evidence="2">The sequence shown here is derived from an EMBL/GenBank/DDBJ whole genome shotgun (WGS) entry which is preliminary data.</text>
</comment>
<keyword evidence="2" id="KW-0378">Hydrolase</keyword>
<evidence type="ECO:0000259" key="1">
    <source>
        <dbReference type="Pfam" id="PF09992"/>
    </source>
</evidence>
<dbReference type="EMBL" id="JADEXP010000179">
    <property type="protein sequence ID" value="MBE9068557.1"/>
    <property type="molecule type" value="Genomic_DNA"/>
</dbReference>
<proteinExistence type="predicted"/>
<dbReference type="Pfam" id="PF09992">
    <property type="entry name" value="NAGPA"/>
    <property type="match status" value="1"/>
</dbReference>
<accession>A0A929FAQ9</accession>
<dbReference type="PANTHER" id="PTHR40446:SF2">
    <property type="entry name" value="N-ACETYLGLUCOSAMINE-1-PHOSPHODIESTER ALPHA-N-ACETYLGLUCOSAMINIDASE"/>
    <property type="match status" value="1"/>
</dbReference>
<dbReference type="AlphaFoldDB" id="A0A929FAQ9"/>
<protein>
    <submittedName>
        <fullName evidence="2">Phosphodiester glycosidase family protein</fullName>
    </submittedName>
</protein>
<keyword evidence="3" id="KW-1185">Reference proteome</keyword>
<dbReference type="GO" id="GO:0016798">
    <property type="term" value="F:hydrolase activity, acting on glycosyl bonds"/>
    <property type="evidence" value="ECO:0007669"/>
    <property type="project" value="UniProtKB-KW"/>
</dbReference>
<evidence type="ECO:0000313" key="3">
    <source>
        <dbReference type="Proteomes" id="UP000615026"/>
    </source>
</evidence>
<dbReference type="PANTHER" id="PTHR40446">
    <property type="entry name" value="N-ACETYLGLUCOSAMINE-1-PHOSPHODIESTER ALPHA-N-ACETYLGLUCOSAMINIDASE"/>
    <property type="match status" value="1"/>
</dbReference>
<gene>
    <name evidence="2" type="ORF">IQ260_18075</name>
</gene>
<dbReference type="Proteomes" id="UP000615026">
    <property type="component" value="Unassembled WGS sequence"/>
</dbReference>
<feature type="domain" description="Phosphodiester glycosidase" evidence="1">
    <location>
        <begin position="425"/>
        <end position="603"/>
    </location>
</feature>